<proteinExistence type="predicted"/>
<dbReference type="InParanoid" id="A0A7L4YIZ1"/>
<keyword evidence="1" id="KW-0732">Signal</keyword>
<dbReference type="EMBL" id="CP047156">
    <property type="protein sequence ID" value="QHB98912.1"/>
    <property type="molecule type" value="Genomic_DNA"/>
</dbReference>
<dbReference type="InterPro" id="IPR007210">
    <property type="entry name" value="ABC_Gly_betaine_transp_sub-bd"/>
</dbReference>
<dbReference type="AlphaFoldDB" id="A0A7L4YIZ1"/>
<dbReference type="PROSITE" id="PS51257">
    <property type="entry name" value="PROKAR_LIPOPROTEIN"/>
    <property type="match status" value="1"/>
</dbReference>
<dbReference type="SUPFAM" id="SSF53850">
    <property type="entry name" value="Periplasmic binding protein-like II"/>
    <property type="match status" value="1"/>
</dbReference>
<dbReference type="Pfam" id="PF04069">
    <property type="entry name" value="OpuAC"/>
    <property type="match status" value="1"/>
</dbReference>
<keyword evidence="4" id="KW-1185">Reference proteome</keyword>
<organism evidence="3 4">
    <name type="scientific">Epidermidibacterium keratini</name>
    <dbReference type="NCBI Taxonomy" id="1891644"/>
    <lineage>
        <taxon>Bacteria</taxon>
        <taxon>Bacillati</taxon>
        <taxon>Actinomycetota</taxon>
        <taxon>Actinomycetes</taxon>
        <taxon>Sporichthyales</taxon>
        <taxon>Sporichthyaceae</taxon>
        <taxon>Epidermidibacterium</taxon>
    </lineage>
</organism>
<evidence type="ECO:0000313" key="3">
    <source>
        <dbReference type="EMBL" id="QHB98912.1"/>
    </source>
</evidence>
<gene>
    <name evidence="3" type="ORF">EK0264_00425</name>
</gene>
<evidence type="ECO:0000256" key="1">
    <source>
        <dbReference type="SAM" id="SignalP"/>
    </source>
</evidence>
<reference evidence="3 4" key="1">
    <citation type="journal article" date="2018" name="Int. J. Syst. Evol. Microbiol.">
        <title>Epidermidibacterium keratini gen. nov., sp. nov., a member of the family Sporichthyaceae, isolated from keratin epidermis.</title>
        <authorList>
            <person name="Lee D.G."/>
            <person name="Trujillo M.E."/>
            <person name="Kang S."/>
            <person name="Nam J.J."/>
            <person name="Kim Y.J."/>
        </authorList>
    </citation>
    <scope>NUCLEOTIDE SEQUENCE [LARGE SCALE GENOMIC DNA]</scope>
    <source>
        <strain evidence="3 4">EPI-7</strain>
    </source>
</reference>
<dbReference type="Gene3D" id="3.40.190.10">
    <property type="entry name" value="Periplasmic binding protein-like II"/>
    <property type="match status" value="1"/>
</dbReference>
<dbReference type="GO" id="GO:0022857">
    <property type="term" value="F:transmembrane transporter activity"/>
    <property type="evidence" value="ECO:0007669"/>
    <property type="project" value="InterPro"/>
</dbReference>
<feature type="signal peptide" evidence="1">
    <location>
        <begin position="1"/>
        <end position="23"/>
    </location>
</feature>
<dbReference type="KEGG" id="eke:EK0264_00425"/>
<feature type="chain" id="PRO_5039123129" evidence="1">
    <location>
        <begin position="24"/>
        <end position="323"/>
    </location>
</feature>
<dbReference type="Proteomes" id="UP000463857">
    <property type="component" value="Chromosome"/>
</dbReference>
<dbReference type="Gene3D" id="3.40.190.120">
    <property type="entry name" value="Osmoprotection protein (prox), domain 2"/>
    <property type="match status" value="1"/>
</dbReference>
<protein>
    <submittedName>
        <fullName evidence="3">Glycine/betaine ABC transporter substrate-binding protein</fullName>
    </submittedName>
</protein>
<sequence>MIFSSRLRSTVVAAAAALVLAVAGCSGNTDVSGGGSGDAAAGGSIAEDYDLKGASLTVGSKEFTENRILGQIAIAALQAAGADVSDKTGISGTDTVRAALTSGEIDMYWDYTGTGWVNILGNTTTDLPDDLFAAVSEADAANGVTWIGPAPFNNTYALAVKNDFAEENNIETISDAAEYVNANPSDGTICAASEFLQRDDGLPGVEAAYGMKFQVIELDLSLVYTQLGKDCNFGEVTSTESRIKANDLVVLEDDKKFFVPYNGALTVKTDVFDEYPDLEPMFQAIMEGLTDDKMIELNAKVDLDGEKEADVAKQYLQDEGFID</sequence>
<feature type="domain" description="ABC-type glycine betaine transport system substrate-binding" evidence="2">
    <location>
        <begin position="55"/>
        <end position="317"/>
    </location>
</feature>
<dbReference type="RefSeq" id="WP_159541876.1">
    <property type="nucleotide sequence ID" value="NZ_CP047156.1"/>
</dbReference>
<evidence type="ECO:0000313" key="4">
    <source>
        <dbReference type="Proteomes" id="UP000463857"/>
    </source>
</evidence>
<dbReference type="OrthoDB" id="9781705at2"/>
<accession>A0A7L4YIZ1</accession>
<evidence type="ECO:0000259" key="2">
    <source>
        <dbReference type="Pfam" id="PF04069"/>
    </source>
</evidence>
<name>A0A7L4YIZ1_9ACTN</name>
<dbReference type="GO" id="GO:0043190">
    <property type="term" value="C:ATP-binding cassette (ABC) transporter complex"/>
    <property type="evidence" value="ECO:0007669"/>
    <property type="project" value="InterPro"/>
</dbReference>